<name>A0AB38A5Q4_9ACTN</name>
<comment type="caution">
    <text evidence="2">The sequence shown here is derived from an EMBL/GenBank/DDBJ whole genome shotgun (WGS) entry which is preliminary data.</text>
</comment>
<accession>A0AB38A5Q4</accession>
<evidence type="ECO:0000313" key="2">
    <source>
        <dbReference type="EMBL" id="SEB53953.1"/>
    </source>
</evidence>
<dbReference type="AlphaFoldDB" id="A0AB38A5Q4"/>
<dbReference type="EMBL" id="FNSH01000001">
    <property type="protein sequence ID" value="SEB53953.1"/>
    <property type="molecule type" value="Genomic_DNA"/>
</dbReference>
<proteinExistence type="predicted"/>
<reference evidence="2 3" key="1">
    <citation type="submission" date="2016-10" db="EMBL/GenBank/DDBJ databases">
        <authorList>
            <person name="Varghese N."/>
            <person name="Submissions S."/>
        </authorList>
    </citation>
    <scope>NUCLEOTIDE SEQUENCE [LARGE SCALE GENOMIC DNA]</scope>
    <source>
        <strain evidence="2 3">DSM 20586</strain>
    </source>
</reference>
<dbReference type="InterPro" id="IPR046921">
    <property type="entry name" value="ABC-3C_CTD11"/>
</dbReference>
<evidence type="ECO:0000313" key="3">
    <source>
        <dbReference type="Proteomes" id="UP000183687"/>
    </source>
</evidence>
<feature type="domain" description="ABC-three component systems C-terminal" evidence="1">
    <location>
        <begin position="254"/>
        <end position="389"/>
    </location>
</feature>
<dbReference type="Pfam" id="PF20277">
    <property type="entry name" value="CTD11"/>
    <property type="match status" value="1"/>
</dbReference>
<protein>
    <recommendedName>
        <fullName evidence="1">ABC-three component systems C-terminal domain-containing protein</fullName>
    </recommendedName>
</protein>
<dbReference type="Proteomes" id="UP000183687">
    <property type="component" value="Unassembled WGS sequence"/>
</dbReference>
<dbReference type="RefSeq" id="WP_002563357.1">
    <property type="nucleotide sequence ID" value="NZ_CALJSN010000006.1"/>
</dbReference>
<sequence length="406" mass="45051">MNFSELFDLLYGFLWSGTKKEYLLELVAELTDEPKIQAQFNGNKKLKKLWEQITTDAGVGVTDKDAENWLARGFSAEVSSLIIRNLNSAPFVLSIETLSDGAKQEMIEEFSKRGVVFSKQNLGKQVKNYLLKYIKKNAGIPVTETSTDDYLADTRELSSQLKRIHGSYLLCEANNTCSNPGCAKKLIAVSGSNVAPLYEVAEINPKLKNAEAVTNLVALCPDCFAQFVMSGTPKLAKEIKKVKEAQSIELALEAAINDINLGGQISAAVRKLSDADLTADASQVFTAVSVDRKFNESLYEEEKDQIRNSVIKSYIKVHAELTVLCQSGECDWDVLRSKMHGLYVQLKLKTENQSKIFNTICSTIQKAGKCRQSISIILTSFFIQMCDIFDEQTKASSSTVDPKKVM</sequence>
<evidence type="ECO:0000259" key="1">
    <source>
        <dbReference type="Pfam" id="PF20277"/>
    </source>
</evidence>
<gene>
    <name evidence="2" type="ORF">SAMN04489746_0543</name>
</gene>
<organism evidence="2 3">
    <name type="scientific">Atopobium minutum</name>
    <dbReference type="NCBI Taxonomy" id="1381"/>
    <lineage>
        <taxon>Bacteria</taxon>
        <taxon>Bacillati</taxon>
        <taxon>Actinomycetota</taxon>
        <taxon>Coriobacteriia</taxon>
        <taxon>Coriobacteriales</taxon>
        <taxon>Atopobiaceae</taxon>
        <taxon>Atopobium</taxon>
    </lineage>
</organism>